<dbReference type="EMBL" id="JBEXAC010000001">
    <property type="protein sequence ID" value="MET6996653.1"/>
    <property type="molecule type" value="Genomic_DNA"/>
</dbReference>
<evidence type="ECO:0000313" key="1">
    <source>
        <dbReference type="EMBL" id="MET6996653.1"/>
    </source>
</evidence>
<gene>
    <name evidence="1" type="ORF">ABR189_04710</name>
</gene>
<sequence length="206" mass="23396">MIKAINRIRQRYTFRQEQRNAAAIIAAWEQSGKPAPSPGVRKQQIVREYQAQYQLHTLVETGTFLGDMIAAQLPNFTRLISIELSERLYRDARKRFKNDAKVELYQGDSGKVLPRILPTIQEKALFWLDGHYSAGITALGDKYSPIVEELEAIFQYNIGHILLIDDARCFTGEEGYPTLAGLEQLIKSKHPAYSMTVADDVIRVTP</sequence>
<name>A0ABV2T0W1_9BACT</name>
<dbReference type="Proteomes" id="UP001549749">
    <property type="component" value="Unassembled WGS sequence"/>
</dbReference>
<dbReference type="SUPFAM" id="SSF53335">
    <property type="entry name" value="S-adenosyl-L-methionine-dependent methyltransferases"/>
    <property type="match status" value="1"/>
</dbReference>
<protein>
    <recommendedName>
        <fullName evidence="3">Methyltransferase family protein</fullName>
    </recommendedName>
</protein>
<dbReference type="InterPro" id="IPR029063">
    <property type="entry name" value="SAM-dependent_MTases_sf"/>
</dbReference>
<organism evidence="1 2">
    <name type="scientific">Chitinophaga defluvii</name>
    <dbReference type="NCBI Taxonomy" id="3163343"/>
    <lineage>
        <taxon>Bacteria</taxon>
        <taxon>Pseudomonadati</taxon>
        <taxon>Bacteroidota</taxon>
        <taxon>Chitinophagia</taxon>
        <taxon>Chitinophagales</taxon>
        <taxon>Chitinophagaceae</taxon>
        <taxon>Chitinophaga</taxon>
    </lineage>
</organism>
<accession>A0ABV2T0W1</accession>
<reference evidence="1 2" key="1">
    <citation type="submission" date="2024-06" db="EMBL/GenBank/DDBJ databases">
        <title>Chitinophaga defluvii sp. nov., isolated from municipal sewage.</title>
        <authorList>
            <person name="Zhang L."/>
        </authorList>
    </citation>
    <scope>NUCLEOTIDE SEQUENCE [LARGE SCALE GENOMIC DNA]</scope>
    <source>
        <strain evidence="1 2">H8</strain>
    </source>
</reference>
<evidence type="ECO:0000313" key="2">
    <source>
        <dbReference type="Proteomes" id="UP001549749"/>
    </source>
</evidence>
<evidence type="ECO:0008006" key="3">
    <source>
        <dbReference type="Google" id="ProtNLM"/>
    </source>
</evidence>
<dbReference type="Gene3D" id="3.40.50.150">
    <property type="entry name" value="Vaccinia Virus protein VP39"/>
    <property type="match status" value="1"/>
</dbReference>
<proteinExistence type="predicted"/>
<comment type="caution">
    <text evidence="1">The sequence shown here is derived from an EMBL/GenBank/DDBJ whole genome shotgun (WGS) entry which is preliminary data.</text>
</comment>
<keyword evidence="2" id="KW-1185">Reference proteome</keyword>
<dbReference type="RefSeq" id="WP_354659294.1">
    <property type="nucleotide sequence ID" value="NZ_JBEXAC010000001.1"/>
</dbReference>